<feature type="domain" description="Rho-GAP" evidence="2">
    <location>
        <begin position="384"/>
        <end position="584"/>
    </location>
</feature>
<dbReference type="Gene3D" id="1.10.555.10">
    <property type="entry name" value="Rho GTPase activation protein"/>
    <property type="match status" value="1"/>
</dbReference>
<proteinExistence type="predicted"/>
<organism evidence="3 4">
    <name type="scientific">Ditylenchus destructor</name>
    <dbReference type="NCBI Taxonomy" id="166010"/>
    <lineage>
        <taxon>Eukaryota</taxon>
        <taxon>Metazoa</taxon>
        <taxon>Ecdysozoa</taxon>
        <taxon>Nematoda</taxon>
        <taxon>Chromadorea</taxon>
        <taxon>Rhabditida</taxon>
        <taxon>Tylenchina</taxon>
        <taxon>Tylenchomorpha</taxon>
        <taxon>Sphaerularioidea</taxon>
        <taxon>Anguinidae</taxon>
        <taxon>Anguininae</taxon>
        <taxon>Ditylenchus</taxon>
    </lineage>
</organism>
<dbReference type="Gene3D" id="3.10.20.90">
    <property type="entry name" value="Phosphatidylinositol 3-kinase Catalytic Subunit, Chain A, domain 1"/>
    <property type="match status" value="1"/>
</dbReference>
<evidence type="ECO:0000256" key="1">
    <source>
        <dbReference type="SAM" id="MobiDB-lite"/>
    </source>
</evidence>
<sequence length="830" mass="95082">MMEVEWEQEFRPRPVPKPRKSLANRANTVHKSVHNNGVPGEKPPPLIVTKELAPPPLPPRGTPMTTLPTPVPTISTVMEGDMFSFEDGNATPIFCQPCSSNRQECDLLSNFSGSNEKPQHNGAYSDEYLPKNFDMPETIENGSPFSVGIPKLDNLVLSDDCKSDGESICFSGWVTLQYPQSKKELKRRCWAVIRQNQLSFMDDDDIETPFYGPFDMCRCIFVGRNAEDINSIILLLRETTPSKAPSTWISVKFTPENSVTVTFWLVLLAKCHCPQSETLQNSLKCVDVGGRLWIRQGISGVWTEGWANIYSRVLYYWIQGFDAIFEADIRKIILIKRDVPIADYCNYIENSSSGPLLIAREGSSLYLQAESDQATDLWYTALNAELRNDGKRLEDNRLTNDEVPVIVEKCIGLVETYGLDQPGIYRKNGSASVARNLLQQFKDDPFHVRMESTSDEHINAVADVLRSFFRNLESPLVPLELHDRLYEISEIMDLDTKLLRYQEVIAEAPRVYYSTMKKLLAHLFQVTLHSEKNRASTDNISKVFGPTIFSVNKMDEEVSIETYARTAREIFVMRELLTHFNFIFQITEEEINTKSKLDQIQEQKQNTQIRRAEGFLVPIHLFEKDNKCFNVQAELPASRIVTFKLEKLFSGPAYDSYALFEVVRNGQLQRRIEGEETLTSIVLGRWLEWDAHTECYLLLKKDTFPFHPQNVRPFADDVKLAEPGSKSFKTAQLKIESGTKVVQYSKNMKHQNEWTVDDMLWFMGHDVERKPPSSNPHCLTFFLTGAHKTKYKSKQPGFCIAFKDEVQRTQWMNSIIVCKQEYLSTPLIQI</sequence>
<name>A0AAD4R3H8_9BILA</name>
<dbReference type="Pfam" id="PF00620">
    <property type="entry name" value="RhoGAP"/>
    <property type="match status" value="1"/>
</dbReference>
<dbReference type="InterPro" id="IPR008936">
    <property type="entry name" value="Rho_GTPase_activation_prot"/>
</dbReference>
<dbReference type="Proteomes" id="UP001201812">
    <property type="component" value="Unassembled WGS sequence"/>
</dbReference>
<evidence type="ECO:0000313" key="3">
    <source>
        <dbReference type="EMBL" id="KAI1713446.1"/>
    </source>
</evidence>
<dbReference type="SMART" id="SM00233">
    <property type="entry name" value="PH"/>
    <property type="match status" value="3"/>
</dbReference>
<dbReference type="PROSITE" id="PS50238">
    <property type="entry name" value="RHOGAP"/>
    <property type="match status" value="1"/>
</dbReference>
<dbReference type="GO" id="GO:0005547">
    <property type="term" value="F:phosphatidylinositol-3,4,5-trisphosphate binding"/>
    <property type="evidence" value="ECO:0007669"/>
    <property type="project" value="TreeGrafter"/>
</dbReference>
<evidence type="ECO:0000259" key="2">
    <source>
        <dbReference type="PROSITE" id="PS50238"/>
    </source>
</evidence>
<evidence type="ECO:0000313" key="4">
    <source>
        <dbReference type="Proteomes" id="UP001201812"/>
    </source>
</evidence>
<dbReference type="GO" id="GO:0005737">
    <property type="term" value="C:cytoplasm"/>
    <property type="evidence" value="ECO:0007669"/>
    <property type="project" value="TreeGrafter"/>
</dbReference>
<accession>A0AAD4R3H8</accession>
<dbReference type="SUPFAM" id="SSF50729">
    <property type="entry name" value="PH domain-like"/>
    <property type="match status" value="1"/>
</dbReference>
<comment type="caution">
    <text evidence="3">The sequence shown here is derived from an EMBL/GenBank/DDBJ whole genome shotgun (WGS) entry which is preliminary data.</text>
</comment>
<dbReference type="InterPro" id="IPR052227">
    <property type="entry name" value="Arf-Rho-GAP_ANK-PH_domain"/>
</dbReference>
<dbReference type="PANTHER" id="PTHR45899:SF2">
    <property type="entry name" value="RHO GTPASE ACTIVATING PROTEIN AT 15B, ISOFORM C"/>
    <property type="match status" value="1"/>
</dbReference>
<dbReference type="SMART" id="SM00324">
    <property type="entry name" value="RhoGAP"/>
    <property type="match status" value="1"/>
</dbReference>
<feature type="region of interest" description="Disordered" evidence="1">
    <location>
        <begin position="1"/>
        <end position="23"/>
    </location>
</feature>
<protein>
    <submittedName>
        <fullName evidence="3">RhoGAP domain-containing protein</fullName>
    </submittedName>
</protein>
<dbReference type="PANTHER" id="PTHR45899">
    <property type="entry name" value="RHO GTPASE ACTIVATING PROTEIN AT 15B, ISOFORM C"/>
    <property type="match status" value="1"/>
</dbReference>
<dbReference type="GO" id="GO:0007165">
    <property type="term" value="P:signal transduction"/>
    <property type="evidence" value="ECO:0007669"/>
    <property type="project" value="InterPro"/>
</dbReference>
<gene>
    <name evidence="3" type="ORF">DdX_08960</name>
</gene>
<dbReference type="EMBL" id="JAKKPZ010000015">
    <property type="protein sequence ID" value="KAI1713446.1"/>
    <property type="molecule type" value="Genomic_DNA"/>
</dbReference>
<reference evidence="3" key="1">
    <citation type="submission" date="2022-01" db="EMBL/GenBank/DDBJ databases">
        <title>Genome Sequence Resource for Two Populations of Ditylenchus destructor, the Migratory Endoparasitic Phytonematode.</title>
        <authorList>
            <person name="Zhang H."/>
            <person name="Lin R."/>
            <person name="Xie B."/>
        </authorList>
    </citation>
    <scope>NUCLEOTIDE SEQUENCE</scope>
    <source>
        <strain evidence="3">BazhouSP</strain>
    </source>
</reference>
<dbReference type="AlphaFoldDB" id="A0AAD4R3H8"/>
<keyword evidence="4" id="KW-1185">Reference proteome</keyword>
<dbReference type="SUPFAM" id="SSF48350">
    <property type="entry name" value="GTPase activation domain, GAP"/>
    <property type="match status" value="1"/>
</dbReference>
<dbReference type="InterPro" id="IPR001849">
    <property type="entry name" value="PH_domain"/>
</dbReference>
<dbReference type="InterPro" id="IPR000198">
    <property type="entry name" value="RhoGAP_dom"/>
</dbReference>